<proteinExistence type="predicted"/>
<reference evidence="2 3" key="1">
    <citation type="submission" date="2018-07" db="EMBL/GenBank/DDBJ databases">
        <title>Desertimonas flava gen. nov. sp. nov.</title>
        <authorList>
            <person name="Liu S."/>
        </authorList>
    </citation>
    <scope>NUCLEOTIDE SEQUENCE [LARGE SCALE GENOMIC DNA]</scope>
    <source>
        <strain evidence="2 3">16Sb5-5</strain>
    </source>
</reference>
<keyword evidence="3" id="KW-1185">Reference proteome</keyword>
<dbReference type="EMBL" id="QOUI01000006">
    <property type="protein sequence ID" value="RCK69405.1"/>
    <property type="molecule type" value="Genomic_DNA"/>
</dbReference>
<dbReference type="RefSeq" id="WP_114126723.1">
    <property type="nucleotide sequence ID" value="NZ_QOUI01000006.1"/>
</dbReference>
<name>A0A367YU36_9ACTN</name>
<accession>A0A367YU36</accession>
<evidence type="ECO:0008006" key="4">
    <source>
        <dbReference type="Google" id="ProtNLM"/>
    </source>
</evidence>
<keyword evidence="1" id="KW-0472">Membrane</keyword>
<evidence type="ECO:0000313" key="2">
    <source>
        <dbReference type="EMBL" id="RCK69405.1"/>
    </source>
</evidence>
<keyword evidence="1" id="KW-1133">Transmembrane helix</keyword>
<comment type="caution">
    <text evidence="2">The sequence shown here is derived from an EMBL/GenBank/DDBJ whole genome shotgun (WGS) entry which is preliminary data.</text>
</comment>
<sequence length="104" mass="10837">MRPLLRALEVLSVLELLSVLVLLVNLATVHAAGVSSALGPVHGALYLAVAVTALLGRGLLPRTRLLALVPVLGGVLTLVNVRHEARRTGTVARGGSAHAAWGRW</sequence>
<evidence type="ECO:0000256" key="1">
    <source>
        <dbReference type="SAM" id="Phobius"/>
    </source>
</evidence>
<gene>
    <name evidence="2" type="ORF">DT076_10990</name>
</gene>
<dbReference type="AlphaFoldDB" id="A0A367YU36"/>
<dbReference type="Proteomes" id="UP000252770">
    <property type="component" value="Unassembled WGS sequence"/>
</dbReference>
<organism evidence="2 3">
    <name type="scientific">Desertihabitans brevis</name>
    <dbReference type="NCBI Taxonomy" id="2268447"/>
    <lineage>
        <taxon>Bacteria</taxon>
        <taxon>Bacillati</taxon>
        <taxon>Actinomycetota</taxon>
        <taxon>Actinomycetes</taxon>
        <taxon>Propionibacteriales</taxon>
        <taxon>Propionibacteriaceae</taxon>
        <taxon>Desertihabitans</taxon>
    </lineage>
</organism>
<evidence type="ECO:0000313" key="3">
    <source>
        <dbReference type="Proteomes" id="UP000252770"/>
    </source>
</evidence>
<keyword evidence="1" id="KW-0812">Transmembrane</keyword>
<protein>
    <recommendedName>
        <fullName evidence="4">DUF3817 domain-containing protein</fullName>
    </recommendedName>
</protein>
<feature type="transmembrane region" description="Helical" evidence="1">
    <location>
        <begin position="41"/>
        <end position="60"/>
    </location>
</feature>